<reference evidence="3" key="1">
    <citation type="journal article" date="2023" name="Mol. Phylogenet. Evol.">
        <title>Genome-scale phylogeny and comparative genomics of the fungal order Sordariales.</title>
        <authorList>
            <person name="Hensen N."/>
            <person name="Bonometti L."/>
            <person name="Westerberg I."/>
            <person name="Brannstrom I.O."/>
            <person name="Guillou S."/>
            <person name="Cros-Aarteil S."/>
            <person name="Calhoun S."/>
            <person name="Haridas S."/>
            <person name="Kuo A."/>
            <person name="Mondo S."/>
            <person name="Pangilinan J."/>
            <person name="Riley R."/>
            <person name="LaButti K."/>
            <person name="Andreopoulos B."/>
            <person name="Lipzen A."/>
            <person name="Chen C."/>
            <person name="Yan M."/>
            <person name="Daum C."/>
            <person name="Ng V."/>
            <person name="Clum A."/>
            <person name="Steindorff A."/>
            <person name="Ohm R.A."/>
            <person name="Martin F."/>
            <person name="Silar P."/>
            <person name="Natvig D.O."/>
            <person name="Lalanne C."/>
            <person name="Gautier V."/>
            <person name="Ament-Velasquez S.L."/>
            <person name="Kruys A."/>
            <person name="Hutchinson M.I."/>
            <person name="Powell A.J."/>
            <person name="Barry K."/>
            <person name="Miller A.N."/>
            <person name="Grigoriev I.V."/>
            <person name="Debuchy R."/>
            <person name="Gladieux P."/>
            <person name="Hiltunen Thoren M."/>
            <person name="Johannesson H."/>
        </authorList>
    </citation>
    <scope>NUCLEOTIDE SEQUENCE [LARGE SCALE GENOMIC DNA]</scope>
    <source>
        <strain evidence="3">CBS 340.73</strain>
    </source>
</reference>
<protein>
    <submittedName>
        <fullName evidence="2">Uncharacterized protein</fullName>
    </submittedName>
</protein>
<name>A0AAN6MUJ0_9PEZI</name>
<evidence type="ECO:0000313" key="3">
    <source>
        <dbReference type="Proteomes" id="UP001303473"/>
    </source>
</evidence>
<feature type="region of interest" description="Disordered" evidence="1">
    <location>
        <begin position="187"/>
        <end position="219"/>
    </location>
</feature>
<dbReference type="EMBL" id="MU854079">
    <property type="protein sequence ID" value="KAK3933751.1"/>
    <property type="molecule type" value="Genomic_DNA"/>
</dbReference>
<comment type="caution">
    <text evidence="2">The sequence shown here is derived from an EMBL/GenBank/DDBJ whole genome shotgun (WGS) entry which is preliminary data.</text>
</comment>
<organism evidence="2 3">
    <name type="scientific">Diplogelasinospora grovesii</name>
    <dbReference type="NCBI Taxonomy" id="303347"/>
    <lineage>
        <taxon>Eukaryota</taxon>
        <taxon>Fungi</taxon>
        <taxon>Dikarya</taxon>
        <taxon>Ascomycota</taxon>
        <taxon>Pezizomycotina</taxon>
        <taxon>Sordariomycetes</taxon>
        <taxon>Sordariomycetidae</taxon>
        <taxon>Sordariales</taxon>
        <taxon>Diplogelasinosporaceae</taxon>
        <taxon>Diplogelasinospora</taxon>
    </lineage>
</organism>
<accession>A0AAN6MUJ0</accession>
<proteinExistence type="predicted"/>
<sequence>MQPLESTLCELCSPELGTTRVVALAFNCLRFFEYLSVVFRELDEVDRGLFSRLLEENDRYTAWVNGWSSSVALESFERALRGRKDLRHMLNAELAVLADALSRRMLPPAWVDFIVNSNVEALRLPSWPWMSGHCVAVQSPCRFCPQQVERVTVAVGKAAAEDKTGVDLVMAEVHQINKQLEKLHRASDAAASSGAERTAGRYKGDVKGSGLNGQGKKMQ</sequence>
<dbReference type="AlphaFoldDB" id="A0AAN6MUJ0"/>
<dbReference type="Proteomes" id="UP001303473">
    <property type="component" value="Unassembled WGS sequence"/>
</dbReference>
<evidence type="ECO:0000313" key="2">
    <source>
        <dbReference type="EMBL" id="KAK3933751.1"/>
    </source>
</evidence>
<evidence type="ECO:0000256" key="1">
    <source>
        <dbReference type="SAM" id="MobiDB-lite"/>
    </source>
</evidence>
<keyword evidence="3" id="KW-1185">Reference proteome</keyword>
<gene>
    <name evidence="2" type="ORF">QBC46DRAFT_431520</name>
</gene>